<dbReference type="InterPro" id="IPR040194">
    <property type="entry name" value="Cwf19-like"/>
</dbReference>
<dbReference type="Gene3D" id="3.30.428.10">
    <property type="entry name" value="HIT-like"/>
    <property type="match status" value="1"/>
</dbReference>
<gene>
    <name evidence="5" type="ORF">BpHYR1_037895</name>
</gene>
<dbReference type="EMBL" id="REGN01000342">
    <property type="protein sequence ID" value="RNA42617.1"/>
    <property type="molecule type" value="Genomic_DNA"/>
</dbReference>
<accession>A0A3M7T3W3</accession>
<name>A0A3M7T3W3_BRAPC</name>
<evidence type="ECO:0000259" key="4">
    <source>
        <dbReference type="Pfam" id="PF04677"/>
    </source>
</evidence>
<feature type="domain" description="Cwf19-like protein C-terminal" evidence="3">
    <location>
        <begin position="251"/>
        <end position="344"/>
    </location>
</feature>
<comment type="caution">
    <text evidence="5">The sequence shown here is derived from an EMBL/GenBank/DDBJ whole genome shotgun (WGS) entry which is preliminary data.</text>
</comment>
<keyword evidence="6" id="KW-1185">Reference proteome</keyword>
<proteinExistence type="inferred from homology"/>
<dbReference type="GO" id="GO:0071014">
    <property type="term" value="C:post-mRNA release spliceosomal complex"/>
    <property type="evidence" value="ECO:0007669"/>
    <property type="project" value="TreeGrafter"/>
</dbReference>
<evidence type="ECO:0000313" key="5">
    <source>
        <dbReference type="EMBL" id="RNA42617.1"/>
    </source>
</evidence>
<dbReference type="Pfam" id="PF04676">
    <property type="entry name" value="CwfJ_C_2"/>
    <property type="match status" value="1"/>
</dbReference>
<evidence type="ECO:0000313" key="6">
    <source>
        <dbReference type="Proteomes" id="UP000276133"/>
    </source>
</evidence>
<sequence>MSKDKIEDLNELGAKLIKAELLGDDELAASLRERLENARKASELTKPEPSASTSRKPQNYPREKFHKHKNHRYDNEEAKMFKRNYKNDEYDDLNYDDFSVTSSKKLKNEFVHQTDQKFAQNKEKEEKKSAENCSYCFDSTQKHLVISIGKHCYLCLPNSESIVDGSCMIVPMSHCYSSVTCDEDVWQEIDRYKKALVEMFDKRRCECVFYEMYTNENKYGHMVIQCVPLDMNVSNLAPIYFKKAIIESESEWSTNKKLIELKDKTIRSTLPKNVPYFTVSFGSENGFAHIIEKNEAYPAHFAKEIIAGIIDLDPMVWMRPRKESFGQLSKKVIEFSKWWKAYEFNKN</sequence>
<dbReference type="STRING" id="10195.A0A3M7T3W3"/>
<feature type="region of interest" description="Disordered" evidence="2">
    <location>
        <begin position="38"/>
        <end position="77"/>
    </location>
</feature>
<reference evidence="5 6" key="1">
    <citation type="journal article" date="2018" name="Sci. Rep.">
        <title>Genomic signatures of local adaptation to the degree of environmental predictability in rotifers.</title>
        <authorList>
            <person name="Franch-Gras L."/>
            <person name="Hahn C."/>
            <person name="Garcia-Roger E.M."/>
            <person name="Carmona M.J."/>
            <person name="Serra M."/>
            <person name="Gomez A."/>
        </authorList>
    </citation>
    <scope>NUCLEOTIDE SEQUENCE [LARGE SCALE GENOMIC DNA]</scope>
    <source>
        <strain evidence="5">HYR1</strain>
    </source>
</reference>
<protein>
    <submittedName>
        <fullName evidence="5">CWF19 2 isoform X2</fullName>
    </submittedName>
</protein>
<dbReference type="PANTHER" id="PTHR12072:SF5">
    <property type="entry name" value="CWF19-LIKE PROTEIN 2"/>
    <property type="match status" value="1"/>
</dbReference>
<evidence type="ECO:0000259" key="3">
    <source>
        <dbReference type="Pfam" id="PF04676"/>
    </source>
</evidence>
<dbReference type="GO" id="GO:0000398">
    <property type="term" value="P:mRNA splicing, via spliceosome"/>
    <property type="evidence" value="ECO:0007669"/>
    <property type="project" value="TreeGrafter"/>
</dbReference>
<dbReference type="AlphaFoldDB" id="A0A3M7T3W3"/>
<dbReference type="Pfam" id="PF04677">
    <property type="entry name" value="CwfJ_C_1"/>
    <property type="match status" value="1"/>
</dbReference>
<comment type="similarity">
    <text evidence="1">Belongs to the CWF19 family.</text>
</comment>
<evidence type="ECO:0000256" key="2">
    <source>
        <dbReference type="SAM" id="MobiDB-lite"/>
    </source>
</evidence>
<dbReference type="PANTHER" id="PTHR12072">
    <property type="entry name" value="CWF19, CELL CYCLE CONTROL PROTEIN"/>
    <property type="match status" value="1"/>
</dbReference>
<dbReference type="InterPro" id="IPR036265">
    <property type="entry name" value="HIT-like_sf"/>
</dbReference>
<feature type="domain" description="Cwf19-like C-terminal" evidence="4">
    <location>
        <begin position="121"/>
        <end position="242"/>
    </location>
</feature>
<dbReference type="InterPro" id="IPR006768">
    <property type="entry name" value="Cwf19-like_C_dom-1"/>
</dbReference>
<evidence type="ECO:0000256" key="1">
    <source>
        <dbReference type="ARBA" id="ARBA00006795"/>
    </source>
</evidence>
<dbReference type="SUPFAM" id="SSF54197">
    <property type="entry name" value="HIT-like"/>
    <property type="match status" value="1"/>
</dbReference>
<dbReference type="OrthoDB" id="2113965at2759"/>
<dbReference type="Proteomes" id="UP000276133">
    <property type="component" value="Unassembled WGS sequence"/>
</dbReference>
<organism evidence="5 6">
    <name type="scientific">Brachionus plicatilis</name>
    <name type="common">Marine rotifer</name>
    <name type="synonym">Brachionus muelleri</name>
    <dbReference type="NCBI Taxonomy" id="10195"/>
    <lineage>
        <taxon>Eukaryota</taxon>
        <taxon>Metazoa</taxon>
        <taxon>Spiralia</taxon>
        <taxon>Gnathifera</taxon>
        <taxon>Rotifera</taxon>
        <taxon>Eurotatoria</taxon>
        <taxon>Monogononta</taxon>
        <taxon>Pseudotrocha</taxon>
        <taxon>Ploima</taxon>
        <taxon>Brachionidae</taxon>
        <taxon>Brachionus</taxon>
    </lineage>
</organism>
<dbReference type="InterPro" id="IPR006767">
    <property type="entry name" value="Cwf19-like_C_dom-2"/>
</dbReference>